<protein>
    <submittedName>
        <fullName evidence="1">Uncharacterized protein</fullName>
    </submittedName>
</protein>
<proteinExistence type="predicted"/>
<organism evidence="1 2">
    <name type="scientific">Leucocoprinus birnbaumii</name>
    <dbReference type="NCBI Taxonomy" id="56174"/>
    <lineage>
        <taxon>Eukaryota</taxon>
        <taxon>Fungi</taxon>
        <taxon>Dikarya</taxon>
        <taxon>Basidiomycota</taxon>
        <taxon>Agaricomycotina</taxon>
        <taxon>Agaricomycetes</taxon>
        <taxon>Agaricomycetidae</taxon>
        <taxon>Agaricales</taxon>
        <taxon>Agaricineae</taxon>
        <taxon>Agaricaceae</taxon>
        <taxon>Leucocoprinus</taxon>
    </lineage>
</organism>
<accession>A0AAD5VZY7</accession>
<reference evidence="1" key="1">
    <citation type="submission" date="2022-07" db="EMBL/GenBank/DDBJ databases">
        <title>Genome Sequence of Leucocoprinus birnbaumii.</title>
        <authorList>
            <person name="Buettner E."/>
        </authorList>
    </citation>
    <scope>NUCLEOTIDE SEQUENCE</scope>
    <source>
        <strain evidence="1">VT141</strain>
    </source>
</reference>
<sequence length="127" mass="14802">MLQEPPRPIQQRRMNVPALAIEDMDSQALGLKRKLREWRVRQMKERDFEGEEFFGPQQVMSECIPRRIIELAHASKLTDTAVLVEKVQWCDTPKFADEILEIIHSVYLPQPLQQQQQSGCIEQLTSS</sequence>
<name>A0AAD5VZY7_9AGAR</name>
<evidence type="ECO:0000313" key="1">
    <source>
        <dbReference type="EMBL" id="KAJ3572752.1"/>
    </source>
</evidence>
<dbReference type="EMBL" id="JANIEX010000129">
    <property type="protein sequence ID" value="KAJ3572752.1"/>
    <property type="molecule type" value="Genomic_DNA"/>
</dbReference>
<comment type="caution">
    <text evidence="1">The sequence shown here is derived from an EMBL/GenBank/DDBJ whole genome shotgun (WGS) entry which is preliminary data.</text>
</comment>
<gene>
    <name evidence="1" type="ORF">NP233_g2867</name>
</gene>
<dbReference type="Proteomes" id="UP001213000">
    <property type="component" value="Unassembled WGS sequence"/>
</dbReference>
<evidence type="ECO:0000313" key="2">
    <source>
        <dbReference type="Proteomes" id="UP001213000"/>
    </source>
</evidence>
<dbReference type="AlphaFoldDB" id="A0AAD5VZY7"/>
<keyword evidence="2" id="KW-1185">Reference proteome</keyword>